<dbReference type="EC" id="3.2.2.-" evidence="5"/>
<dbReference type="Proteomes" id="UP000596977">
    <property type="component" value="Unassembled WGS sequence"/>
</dbReference>
<sequence>MVSVATTFPLADFFDNDVVSVGRALIGAKLEANGVAGIIVETESYALDDPASHSFVGQTPRNAAMFGPPGTIYVYRSYGIHWCFNLVCRPGHAVLIRALEPTDGLETIKRRRNTDVLQRLCTGPGRVGQALATTPEHNGLPIWSAPFGLQPAQKRVEIVSGPRIGISRATEKPWRFGLKGSRFHSKPFA</sequence>
<dbReference type="NCBIfam" id="NF002003">
    <property type="entry name" value="PRK00802.1-3"/>
    <property type="match status" value="1"/>
</dbReference>
<keyword evidence="2 5" id="KW-0227">DNA damage</keyword>
<evidence type="ECO:0000313" key="7">
    <source>
        <dbReference type="Proteomes" id="UP000596977"/>
    </source>
</evidence>
<dbReference type="GO" id="GO:0003905">
    <property type="term" value="F:alkylbase DNA N-glycosylase activity"/>
    <property type="evidence" value="ECO:0007669"/>
    <property type="project" value="InterPro"/>
</dbReference>
<dbReference type="OrthoDB" id="9794313at2"/>
<accession>A0A916RKF3</accession>
<dbReference type="GO" id="GO:0006284">
    <property type="term" value="P:base-excision repair"/>
    <property type="evidence" value="ECO:0007669"/>
    <property type="project" value="InterPro"/>
</dbReference>
<dbReference type="InterPro" id="IPR011034">
    <property type="entry name" value="Formyl_transferase-like_C_sf"/>
</dbReference>
<dbReference type="InterPro" id="IPR036995">
    <property type="entry name" value="MPG_sf"/>
</dbReference>
<dbReference type="Pfam" id="PF02245">
    <property type="entry name" value="Pur_DNA_glyco"/>
    <property type="match status" value="1"/>
</dbReference>
<dbReference type="GO" id="GO:0003677">
    <property type="term" value="F:DNA binding"/>
    <property type="evidence" value="ECO:0007669"/>
    <property type="project" value="InterPro"/>
</dbReference>
<name>A0A916RKF3_9HYPH</name>
<keyword evidence="4 5" id="KW-0234">DNA repair</keyword>
<reference evidence="6 7" key="1">
    <citation type="journal article" date="2014" name="Int. J. Syst. Evol. Microbiol.">
        <title>Complete genome sequence of Corynebacterium casei LMG S-19264T (=DSM 44701T), isolated from a smear-ripened cheese.</title>
        <authorList>
            <consortium name="US DOE Joint Genome Institute (JGI-PGF)"/>
            <person name="Walter F."/>
            <person name="Albersmeier A."/>
            <person name="Kalinowski J."/>
            <person name="Ruckert C."/>
        </authorList>
    </citation>
    <scope>NUCLEOTIDE SEQUENCE [LARGE SCALE GENOMIC DNA]</scope>
    <source>
        <strain evidence="6 7">CGMCC 1.15896</strain>
    </source>
</reference>
<dbReference type="EMBL" id="BMKB01000006">
    <property type="protein sequence ID" value="GGA60648.1"/>
    <property type="molecule type" value="Genomic_DNA"/>
</dbReference>
<evidence type="ECO:0000256" key="2">
    <source>
        <dbReference type="ARBA" id="ARBA00022763"/>
    </source>
</evidence>
<comment type="caution">
    <text evidence="6">The sequence shown here is derived from an EMBL/GenBank/DDBJ whole genome shotgun (WGS) entry which is preliminary data.</text>
</comment>
<dbReference type="RefSeq" id="WP_127071349.1">
    <property type="nucleotide sequence ID" value="NZ_BMKB01000006.1"/>
</dbReference>
<proteinExistence type="inferred from homology"/>
<dbReference type="Gene3D" id="3.10.300.10">
    <property type="entry name" value="Methylpurine-DNA glycosylase (MPG)"/>
    <property type="match status" value="1"/>
</dbReference>
<dbReference type="HAMAP" id="MF_00527">
    <property type="entry name" value="3MGH"/>
    <property type="match status" value="1"/>
</dbReference>
<dbReference type="AlphaFoldDB" id="A0A916RKF3"/>
<evidence type="ECO:0000313" key="6">
    <source>
        <dbReference type="EMBL" id="GGA60648.1"/>
    </source>
</evidence>
<dbReference type="CDD" id="cd00540">
    <property type="entry name" value="AAG"/>
    <property type="match status" value="1"/>
</dbReference>
<dbReference type="SUPFAM" id="SSF50486">
    <property type="entry name" value="FMT C-terminal domain-like"/>
    <property type="match status" value="1"/>
</dbReference>
<organism evidence="6 7">
    <name type="scientific">Pelagibacterium lentulum</name>
    <dbReference type="NCBI Taxonomy" id="2029865"/>
    <lineage>
        <taxon>Bacteria</taxon>
        <taxon>Pseudomonadati</taxon>
        <taxon>Pseudomonadota</taxon>
        <taxon>Alphaproteobacteria</taxon>
        <taxon>Hyphomicrobiales</taxon>
        <taxon>Devosiaceae</taxon>
        <taxon>Pelagibacterium</taxon>
    </lineage>
</organism>
<dbReference type="PANTHER" id="PTHR10429:SF0">
    <property type="entry name" value="DNA-3-METHYLADENINE GLYCOSYLASE"/>
    <property type="match status" value="1"/>
</dbReference>
<dbReference type="InterPro" id="IPR003180">
    <property type="entry name" value="MPG"/>
</dbReference>
<keyword evidence="7" id="KW-1185">Reference proteome</keyword>
<dbReference type="NCBIfam" id="TIGR00567">
    <property type="entry name" value="3mg"/>
    <property type="match status" value="1"/>
</dbReference>
<protein>
    <recommendedName>
        <fullName evidence="5">Putative 3-methyladenine DNA glycosylase</fullName>
        <ecNumber evidence="5">3.2.2.-</ecNumber>
    </recommendedName>
</protein>
<evidence type="ECO:0000256" key="5">
    <source>
        <dbReference type="HAMAP-Rule" id="MF_00527"/>
    </source>
</evidence>
<evidence type="ECO:0000256" key="1">
    <source>
        <dbReference type="ARBA" id="ARBA00009232"/>
    </source>
</evidence>
<evidence type="ECO:0000256" key="4">
    <source>
        <dbReference type="ARBA" id="ARBA00023204"/>
    </source>
</evidence>
<keyword evidence="3 5" id="KW-0378">Hydrolase</keyword>
<comment type="similarity">
    <text evidence="1 5">Belongs to the DNA glycosylase MPG family.</text>
</comment>
<dbReference type="PANTHER" id="PTHR10429">
    <property type="entry name" value="DNA-3-METHYLADENINE GLYCOSYLASE"/>
    <property type="match status" value="1"/>
</dbReference>
<evidence type="ECO:0000256" key="3">
    <source>
        <dbReference type="ARBA" id="ARBA00022801"/>
    </source>
</evidence>
<gene>
    <name evidence="6" type="ORF">GCM10011499_33630</name>
</gene>